<dbReference type="InterPro" id="IPR029063">
    <property type="entry name" value="SAM-dependent_MTases_sf"/>
</dbReference>
<feature type="region of interest" description="Disordered" evidence="2">
    <location>
        <begin position="585"/>
        <end position="622"/>
    </location>
</feature>
<gene>
    <name evidence="4" type="ORF">RDB_LOCUS41377</name>
</gene>
<dbReference type="CDD" id="cd02440">
    <property type="entry name" value="AdoMet_MTases"/>
    <property type="match status" value="1"/>
</dbReference>
<evidence type="ECO:0000313" key="4">
    <source>
        <dbReference type="EMBL" id="CAE6414409.1"/>
    </source>
</evidence>
<feature type="region of interest" description="Disordered" evidence="2">
    <location>
        <begin position="349"/>
        <end position="395"/>
    </location>
</feature>
<evidence type="ECO:0000256" key="2">
    <source>
        <dbReference type="SAM" id="MobiDB-lite"/>
    </source>
</evidence>
<feature type="region of interest" description="Disordered" evidence="2">
    <location>
        <begin position="213"/>
        <end position="233"/>
    </location>
</feature>
<reference evidence="4" key="1">
    <citation type="submission" date="2021-01" db="EMBL/GenBank/DDBJ databases">
        <authorList>
            <person name="Kaushik A."/>
        </authorList>
    </citation>
    <scope>NUCLEOTIDE SEQUENCE</scope>
    <source>
        <strain evidence="4">AG1-1B</strain>
    </source>
</reference>
<dbReference type="Gene3D" id="3.40.50.150">
    <property type="entry name" value="Vaccinia Virus protein VP39"/>
    <property type="match status" value="1"/>
</dbReference>
<comment type="caution">
    <text evidence="4">The sequence shown here is derived from an EMBL/GenBank/DDBJ whole genome shotgun (WGS) entry which is preliminary data.</text>
</comment>
<feature type="compositionally biased region" description="Low complexity" evidence="2">
    <location>
        <begin position="612"/>
        <end position="622"/>
    </location>
</feature>
<accession>A0A8H3ACA0</accession>
<feature type="non-terminal residue" evidence="4">
    <location>
        <position position="1"/>
    </location>
</feature>
<feature type="region of interest" description="Disordered" evidence="2">
    <location>
        <begin position="1"/>
        <end position="91"/>
    </location>
</feature>
<evidence type="ECO:0000256" key="1">
    <source>
        <dbReference type="PROSITE-ProRule" id="PRU00221"/>
    </source>
</evidence>
<dbReference type="InterPro" id="IPR036322">
    <property type="entry name" value="WD40_repeat_dom_sf"/>
</dbReference>
<keyword evidence="1" id="KW-0853">WD repeat</keyword>
<dbReference type="Gene3D" id="2.130.10.10">
    <property type="entry name" value="YVTN repeat-like/Quinoprotein amine dehydrogenase"/>
    <property type="match status" value="2"/>
</dbReference>
<dbReference type="PANTHER" id="PTHR43591">
    <property type="entry name" value="METHYLTRANSFERASE"/>
    <property type="match status" value="1"/>
</dbReference>
<organism evidence="4 5">
    <name type="scientific">Rhizoctonia solani</name>
    <dbReference type="NCBI Taxonomy" id="456999"/>
    <lineage>
        <taxon>Eukaryota</taxon>
        <taxon>Fungi</taxon>
        <taxon>Dikarya</taxon>
        <taxon>Basidiomycota</taxon>
        <taxon>Agaricomycotina</taxon>
        <taxon>Agaricomycetes</taxon>
        <taxon>Cantharellales</taxon>
        <taxon>Ceratobasidiaceae</taxon>
        <taxon>Rhizoctonia</taxon>
    </lineage>
</organism>
<sequence>PTTLHVIRREMQALNYEDEEMDFEGSSPFNADDDDDEADTQSDNSEPEEEPEPEAEPEPEPGESGDESDQAEDSDQEHASSPPSEHEPEETNVKIFEKRKSPVMVPAIAPMVPVRAASPAALRRVAFKTDISSSNRSYSIDPICAYPHPVATHSLAASKCMTHLLTGSDDGYIRDYDFYAGCNGKVLLTAPQRQHCGLGEGVMKGGVLRMWWENPSGEDGSQPSGDMTPAPSNVLEGGPLSPVYCMTLHSDALWGLSGTAAGNINLFTVRHDPGRVHFVLRGHKGPTSGLALSADEKKVYSAGWDGHALARSFADIRPMVLSSSRLGYDRYHLTLLIQALLRTSGADVTMGSQKAPTQTGASPRSAEEDYDPLFDDPELDASADLDQGAGGRGVPSALAWRSAVPSLDSETYERYSHNILMTAAIDGQITIWDRRVAGSTPGSGVGRLDIPEKTPPWCVSACWSADGSQLYAGRRNGTVEVWDMRQTRNTHEGTPRLLRTLRNPLSSGAVSCVVAFPDGKHLACASQDNIRLWNVSADAQAEATSRSRVAPFKIIAGHHGGTISQIFFSSTPLLTMAAVAYHHRPAPVPTPPPHTHMHSSEMDMDPRPPSPTSSTSTVTSSRTPDFFRQLHDRQLNCMNTTYMLPADEQEMKRMDIEHRMMKFIMGGKNYVGPVADALTKVPDVQRRVLDCGTGNGLWAIEMADEFDWVEVTGVDLAPIQPRKVPPNCFFELFDLDGQRLPYPDSWFDVVHARSVYTGVRHYSILLRELARVLRPGGVAIFAEVDSTPVGEKKHRIPLEPRGGAPGWAQYWDQVRRALGQLGIDVSIPSQLRSRVRDTREFEHIVAQEAMVPIGFWPKDPVVLSIGQLAWMNYDNLLLALRPLLLDHGITPDKAAKLIEDAQENLYRPKVCIKLRTPTPAIGVGEDLGANVMTPLCRFSPIAAGTLYMHARLGNNRLVPD</sequence>
<evidence type="ECO:0000259" key="3">
    <source>
        <dbReference type="Pfam" id="PF23798"/>
    </source>
</evidence>
<dbReference type="SUPFAM" id="SSF50978">
    <property type="entry name" value="WD40 repeat-like"/>
    <property type="match status" value="1"/>
</dbReference>
<feature type="compositionally biased region" description="Polar residues" evidence="2">
    <location>
        <begin position="350"/>
        <end position="362"/>
    </location>
</feature>
<feature type="compositionally biased region" description="Acidic residues" evidence="2">
    <location>
        <begin position="31"/>
        <end position="75"/>
    </location>
</feature>
<dbReference type="PROSITE" id="PS50082">
    <property type="entry name" value="WD_REPEATS_2"/>
    <property type="match status" value="1"/>
</dbReference>
<protein>
    <recommendedName>
        <fullName evidence="3">Transcription factor spt8 beta-propeller domain-containing protein</fullName>
    </recommendedName>
</protein>
<dbReference type="Pfam" id="PF13489">
    <property type="entry name" value="Methyltransf_23"/>
    <property type="match status" value="1"/>
</dbReference>
<dbReference type="PANTHER" id="PTHR43591:SF24">
    <property type="entry name" value="2-METHOXY-6-POLYPRENYL-1,4-BENZOQUINOL METHYLASE, MITOCHONDRIAL"/>
    <property type="match status" value="1"/>
</dbReference>
<proteinExistence type="predicted"/>
<dbReference type="InterPro" id="IPR015943">
    <property type="entry name" value="WD40/YVTN_repeat-like_dom_sf"/>
</dbReference>
<feature type="repeat" description="WD" evidence="1">
    <location>
        <begin position="463"/>
        <end position="492"/>
    </location>
</feature>
<feature type="compositionally biased region" description="Acidic residues" evidence="2">
    <location>
        <begin position="368"/>
        <end position="383"/>
    </location>
</feature>
<feature type="domain" description="Transcription factor spt8 beta-propeller" evidence="3">
    <location>
        <begin position="138"/>
        <end position="571"/>
    </location>
</feature>
<dbReference type="GO" id="GO:0008168">
    <property type="term" value="F:methyltransferase activity"/>
    <property type="evidence" value="ECO:0007669"/>
    <property type="project" value="TreeGrafter"/>
</dbReference>
<dbReference type="Pfam" id="PF23798">
    <property type="entry name" value="Beta-prop_SPT8"/>
    <property type="match status" value="1"/>
</dbReference>
<dbReference type="AlphaFoldDB" id="A0A8H3ACA0"/>
<dbReference type="SUPFAM" id="SSF53335">
    <property type="entry name" value="S-adenosyl-L-methionine-dependent methyltransferases"/>
    <property type="match status" value="1"/>
</dbReference>
<dbReference type="SMART" id="SM00320">
    <property type="entry name" value="WD40"/>
    <property type="match status" value="6"/>
</dbReference>
<dbReference type="Proteomes" id="UP000663826">
    <property type="component" value="Unassembled WGS sequence"/>
</dbReference>
<name>A0A8H3ACA0_9AGAM</name>
<dbReference type="EMBL" id="CAJMWQ010000971">
    <property type="protein sequence ID" value="CAE6414409.1"/>
    <property type="molecule type" value="Genomic_DNA"/>
</dbReference>
<dbReference type="InterPro" id="IPR001680">
    <property type="entry name" value="WD40_rpt"/>
</dbReference>
<dbReference type="InterPro" id="IPR057544">
    <property type="entry name" value="Beta-prop_SPT8"/>
</dbReference>
<evidence type="ECO:0000313" key="5">
    <source>
        <dbReference type="Proteomes" id="UP000663826"/>
    </source>
</evidence>